<protein>
    <submittedName>
        <fullName evidence="1">Uncharacterized protein</fullName>
    </submittedName>
</protein>
<accession>A0A2P2NZ96</accession>
<sequence length="68" mass="8329">MREWKTFPIIIFIPCFQTNLPFEYQIRYKKRPPYSFFFSPFPSTMNSNKLAIPATRFFFFFFDGNSYT</sequence>
<dbReference type="EMBL" id="GGEC01067227">
    <property type="protein sequence ID" value="MBX47711.1"/>
    <property type="molecule type" value="Transcribed_RNA"/>
</dbReference>
<reference evidence="1" key="1">
    <citation type="submission" date="2018-02" db="EMBL/GenBank/DDBJ databases">
        <title>Rhizophora mucronata_Transcriptome.</title>
        <authorList>
            <person name="Meera S.P."/>
            <person name="Sreeshan A."/>
            <person name="Augustine A."/>
        </authorList>
    </citation>
    <scope>NUCLEOTIDE SEQUENCE</scope>
    <source>
        <tissue evidence="1">Leaf</tissue>
    </source>
</reference>
<proteinExistence type="predicted"/>
<organism evidence="1">
    <name type="scientific">Rhizophora mucronata</name>
    <name type="common">Asiatic mangrove</name>
    <dbReference type="NCBI Taxonomy" id="61149"/>
    <lineage>
        <taxon>Eukaryota</taxon>
        <taxon>Viridiplantae</taxon>
        <taxon>Streptophyta</taxon>
        <taxon>Embryophyta</taxon>
        <taxon>Tracheophyta</taxon>
        <taxon>Spermatophyta</taxon>
        <taxon>Magnoliopsida</taxon>
        <taxon>eudicotyledons</taxon>
        <taxon>Gunneridae</taxon>
        <taxon>Pentapetalae</taxon>
        <taxon>rosids</taxon>
        <taxon>fabids</taxon>
        <taxon>Malpighiales</taxon>
        <taxon>Rhizophoraceae</taxon>
        <taxon>Rhizophora</taxon>
    </lineage>
</organism>
<name>A0A2P2NZ96_RHIMU</name>
<dbReference type="AlphaFoldDB" id="A0A2P2NZ96"/>
<evidence type="ECO:0000313" key="1">
    <source>
        <dbReference type="EMBL" id="MBX47711.1"/>
    </source>
</evidence>